<evidence type="ECO:0000256" key="1">
    <source>
        <dbReference type="ARBA" id="ARBA00005562"/>
    </source>
</evidence>
<dbReference type="PANTHER" id="PTHR11849">
    <property type="entry name" value="ETS"/>
    <property type="match status" value="1"/>
</dbReference>
<proteinExistence type="inferred from homology"/>
<feature type="domain" description="ETS" evidence="5">
    <location>
        <begin position="219"/>
        <end position="287"/>
    </location>
</feature>
<dbReference type="Pfam" id="PF00178">
    <property type="entry name" value="Ets"/>
    <property type="match status" value="1"/>
</dbReference>
<dbReference type="GO" id="GO:0000981">
    <property type="term" value="F:DNA-binding transcription factor activity, RNA polymerase II-specific"/>
    <property type="evidence" value="ECO:0007669"/>
    <property type="project" value="TreeGrafter"/>
</dbReference>
<dbReference type="InterPro" id="IPR000418">
    <property type="entry name" value="Ets_dom"/>
</dbReference>
<feature type="region of interest" description="Disordered" evidence="4">
    <location>
        <begin position="151"/>
        <end position="171"/>
    </location>
</feature>
<evidence type="ECO:0000313" key="6">
    <source>
        <dbReference type="EMBL" id="GMS89774.1"/>
    </source>
</evidence>
<comment type="similarity">
    <text evidence="1 3">Belongs to the ETS family.</text>
</comment>
<feature type="compositionally biased region" description="Pro residues" evidence="4">
    <location>
        <begin position="358"/>
        <end position="372"/>
    </location>
</feature>
<dbReference type="InterPro" id="IPR036390">
    <property type="entry name" value="WH_DNA-bd_sf"/>
</dbReference>
<keyword evidence="7" id="KW-1185">Reference proteome</keyword>
<dbReference type="EMBL" id="BTSX01000003">
    <property type="protein sequence ID" value="GMS89774.1"/>
    <property type="molecule type" value="Genomic_DNA"/>
</dbReference>
<dbReference type="GO" id="GO:0043565">
    <property type="term" value="F:sequence-specific DNA binding"/>
    <property type="evidence" value="ECO:0007669"/>
    <property type="project" value="InterPro"/>
</dbReference>
<accession>A0AAV5T7W3</accession>
<evidence type="ECO:0000313" key="7">
    <source>
        <dbReference type="Proteomes" id="UP001432027"/>
    </source>
</evidence>
<feature type="region of interest" description="Disordered" evidence="4">
    <location>
        <begin position="357"/>
        <end position="381"/>
    </location>
</feature>
<gene>
    <name evidence="6" type="ORF">PENTCL1PPCAC_11949</name>
</gene>
<dbReference type="SMART" id="SM00413">
    <property type="entry name" value="ETS"/>
    <property type="match status" value="1"/>
</dbReference>
<feature type="non-terminal residue" evidence="6">
    <location>
        <position position="1"/>
    </location>
</feature>
<sequence length="409" mass="46288">QIQMRDDEGHYTYVMSPEVVAEWNEAQLRMCTDAPPTPPHPALHHDFGAPQDTPPYVTQGGFLTTINHHTLPIEYYPHNSPDSYCAQGGLLMALRPEQQYGMYTGAPRTPPYPVQCGLLTTNHHHTSCPSTASMNGLDPYWSAPGSVSSSSSSGFSPLQHDPIGLSPEQPGLHLQQLPMKKPLAESRKRSRHEAPPSLAWDGRLTVNPLLVTHHSNNRKTLWRFVLDLLIDEKQKEVVVWTGKRREFKIVNMEAFRKQWGDHNDRPEVKWSTIERIFRGLFDTVIISVPTVHHKGRNVPGLYQFITEPSYYLSWSEEELDVFISQHAHPGHASETAPTEVWAPKKRRRMARVDRVDVAPPPHCMTPPPPSSTPPLSSFMQTTPFPQWTQPTSFPVVPSAFPSFPQYSRQ</sequence>
<evidence type="ECO:0000256" key="2">
    <source>
        <dbReference type="ARBA" id="ARBA00023125"/>
    </source>
</evidence>
<dbReference type="Proteomes" id="UP001432027">
    <property type="component" value="Unassembled WGS sequence"/>
</dbReference>
<dbReference type="InterPro" id="IPR046328">
    <property type="entry name" value="ETS_fam"/>
</dbReference>
<dbReference type="PANTHER" id="PTHR11849:SF282">
    <property type="entry name" value="ETV5-RELATED PROTEIN ETS96B"/>
    <property type="match status" value="1"/>
</dbReference>
<comment type="caution">
    <text evidence="6">The sequence shown here is derived from an EMBL/GenBank/DDBJ whole genome shotgun (WGS) entry which is preliminary data.</text>
</comment>
<dbReference type="AlphaFoldDB" id="A0AAV5T7W3"/>
<protein>
    <recommendedName>
        <fullName evidence="5">ETS domain-containing protein</fullName>
    </recommendedName>
</protein>
<evidence type="ECO:0000256" key="3">
    <source>
        <dbReference type="RuleBase" id="RU004019"/>
    </source>
</evidence>
<dbReference type="PROSITE" id="PS50061">
    <property type="entry name" value="ETS_DOMAIN_3"/>
    <property type="match status" value="1"/>
</dbReference>
<organism evidence="6 7">
    <name type="scientific">Pristionchus entomophagus</name>
    <dbReference type="NCBI Taxonomy" id="358040"/>
    <lineage>
        <taxon>Eukaryota</taxon>
        <taxon>Metazoa</taxon>
        <taxon>Ecdysozoa</taxon>
        <taxon>Nematoda</taxon>
        <taxon>Chromadorea</taxon>
        <taxon>Rhabditida</taxon>
        <taxon>Rhabditina</taxon>
        <taxon>Diplogasteromorpha</taxon>
        <taxon>Diplogasteroidea</taxon>
        <taxon>Neodiplogasteridae</taxon>
        <taxon>Pristionchus</taxon>
    </lineage>
</organism>
<dbReference type="SUPFAM" id="SSF46785">
    <property type="entry name" value="Winged helix' DNA-binding domain"/>
    <property type="match status" value="1"/>
</dbReference>
<evidence type="ECO:0000259" key="5">
    <source>
        <dbReference type="PROSITE" id="PS50061"/>
    </source>
</evidence>
<reference evidence="6" key="1">
    <citation type="submission" date="2023-10" db="EMBL/GenBank/DDBJ databases">
        <title>Genome assembly of Pristionchus species.</title>
        <authorList>
            <person name="Yoshida K."/>
            <person name="Sommer R.J."/>
        </authorList>
    </citation>
    <scope>NUCLEOTIDE SEQUENCE</scope>
    <source>
        <strain evidence="6">RS0144</strain>
    </source>
</reference>
<keyword evidence="2 3" id="KW-0238">DNA-binding</keyword>
<dbReference type="Gene3D" id="1.10.10.10">
    <property type="entry name" value="Winged helix-like DNA-binding domain superfamily/Winged helix DNA-binding domain"/>
    <property type="match status" value="1"/>
</dbReference>
<dbReference type="GO" id="GO:0030154">
    <property type="term" value="P:cell differentiation"/>
    <property type="evidence" value="ECO:0007669"/>
    <property type="project" value="TreeGrafter"/>
</dbReference>
<evidence type="ECO:0000256" key="4">
    <source>
        <dbReference type="SAM" id="MobiDB-lite"/>
    </source>
</evidence>
<dbReference type="InterPro" id="IPR036388">
    <property type="entry name" value="WH-like_DNA-bd_sf"/>
</dbReference>
<comment type="subcellular location">
    <subcellularLocation>
        <location evidence="3">Nucleus</location>
    </subcellularLocation>
</comment>
<name>A0AAV5T7W3_9BILA</name>
<dbReference type="GO" id="GO:0005634">
    <property type="term" value="C:nucleus"/>
    <property type="evidence" value="ECO:0007669"/>
    <property type="project" value="UniProtKB-SubCell"/>
</dbReference>
<keyword evidence="3" id="KW-0539">Nucleus</keyword>